<feature type="transmembrane region" description="Helical" evidence="1">
    <location>
        <begin position="55"/>
        <end position="78"/>
    </location>
</feature>
<feature type="transmembrane region" description="Helical" evidence="1">
    <location>
        <begin position="187"/>
        <end position="206"/>
    </location>
</feature>
<keyword evidence="3" id="KW-1185">Reference proteome</keyword>
<evidence type="ECO:0000313" key="2">
    <source>
        <dbReference type="EMBL" id="CAD7634430.1"/>
    </source>
</evidence>
<keyword evidence="1" id="KW-0812">Transmembrane</keyword>
<dbReference type="PANTHER" id="PTHR10306:SF17">
    <property type="entry name" value="MARVEL DOMAIN-CONTAINING PROTEIN"/>
    <property type="match status" value="1"/>
</dbReference>
<gene>
    <name evidence="2" type="ORF">OSB1V03_LOCUS14826</name>
</gene>
<feature type="non-terminal residue" evidence="2">
    <location>
        <position position="1"/>
    </location>
</feature>
<evidence type="ECO:0000313" key="3">
    <source>
        <dbReference type="Proteomes" id="UP000759131"/>
    </source>
</evidence>
<dbReference type="EMBL" id="OC869187">
    <property type="protein sequence ID" value="CAD7634430.1"/>
    <property type="molecule type" value="Genomic_DNA"/>
</dbReference>
<reference evidence="2" key="1">
    <citation type="submission" date="2020-11" db="EMBL/GenBank/DDBJ databases">
        <authorList>
            <person name="Tran Van P."/>
        </authorList>
    </citation>
    <scope>NUCLEOTIDE SEQUENCE</scope>
</reference>
<dbReference type="Proteomes" id="UP000759131">
    <property type="component" value="Unassembled WGS sequence"/>
</dbReference>
<organism evidence="2">
    <name type="scientific">Medioppia subpectinata</name>
    <dbReference type="NCBI Taxonomy" id="1979941"/>
    <lineage>
        <taxon>Eukaryota</taxon>
        <taxon>Metazoa</taxon>
        <taxon>Ecdysozoa</taxon>
        <taxon>Arthropoda</taxon>
        <taxon>Chelicerata</taxon>
        <taxon>Arachnida</taxon>
        <taxon>Acari</taxon>
        <taxon>Acariformes</taxon>
        <taxon>Sarcoptiformes</taxon>
        <taxon>Oribatida</taxon>
        <taxon>Brachypylina</taxon>
        <taxon>Oppioidea</taxon>
        <taxon>Oppiidae</taxon>
        <taxon>Medioppia</taxon>
    </lineage>
</organism>
<dbReference type="GO" id="GO:0030672">
    <property type="term" value="C:synaptic vesicle membrane"/>
    <property type="evidence" value="ECO:0007669"/>
    <property type="project" value="TreeGrafter"/>
</dbReference>
<protein>
    <recommendedName>
        <fullName evidence="4">MARVEL domain-containing protein</fullName>
    </recommendedName>
</protein>
<dbReference type="PANTHER" id="PTHR10306">
    <property type="entry name" value="SYNAPTOPHYSIN"/>
    <property type="match status" value="1"/>
</dbReference>
<name>A0A7R9Q6G5_9ACAR</name>
<dbReference type="AlphaFoldDB" id="A0A7R9Q6G5"/>
<proteinExistence type="predicted"/>
<evidence type="ECO:0000256" key="1">
    <source>
        <dbReference type="SAM" id="Phobius"/>
    </source>
</evidence>
<feature type="transmembrane region" description="Helical" evidence="1">
    <location>
        <begin position="154"/>
        <end position="175"/>
    </location>
</feature>
<dbReference type="EMBL" id="CAJPIZ010014612">
    <property type="protein sequence ID" value="CAG2114860.1"/>
    <property type="molecule type" value="Genomic_DNA"/>
</dbReference>
<evidence type="ECO:0008006" key="4">
    <source>
        <dbReference type="Google" id="ProtNLM"/>
    </source>
</evidence>
<keyword evidence="1" id="KW-0472">Membrane</keyword>
<dbReference type="OrthoDB" id="10006326at2759"/>
<feature type="transmembrane region" description="Helical" evidence="1">
    <location>
        <begin position="254"/>
        <end position="274"/>
    </location>
</feature>
<sequence>HKARVILPTSIPVEVDAICTCVGILLKLVIKLFNQQLFKAVKYWVRQKLKDMGIMCNKICLISIRIITLGCAISAFMVTTGFDTQTSFTMSCTRFDKTAGTTYSPYFKEKFTFNVEYPFKFTDQTLKSYRSCANPTGTRQATTYQNDYSFGAHFYAMTCLICAVYSMAVLVLCACARRPLWATIDMIGTIMLAIACPVATTVWAVTVHKIRHFANPCNLWRGLEFCSDPNTADSANPRGECYESNLGKWTMLNISQICGFVNVFLWTLSVWFVYRQTQSRGQQVSDQKVAPVLGKPKAWFGEQTPQLSRHKLGAGY</sequence>
<accession>A0A7R9Q6G5</accession>
<keyword evidence="1" id="KW-1133">Transmembrane helix</keyword>
<dbReference type="InterPro" id="IPR001285">
    <property type="entry name" value="Synaptophysin/porin"/>
</dbReference>